<evidence type="ECO:0000256" key="1">
    <source>
        <dbReference type="SAM" id="MobiDB-lite"/>
    </source>
</evidence>
<accession>A0ABD5ZIA5</accession>
<keyword evidence="3" id="KW-1185">Reference proteome</keyword>
<dbReference type="RefSeq" id="WP_390224859.1">
    <property type="nucleotide sequence ID" value="NZ_JBHTAA010000005.1"/>
</dbReference>
<dbReference type="Proteomes" id="UP001596481">
    <property type="component" value="Unassembled WGS sequence"/>
</dbReference>
<gene>
    <name evidence="2" type="ORF">ACFQJC_15035</name>
</gene>
<sequence>MVGWESQSQHLRTHDLFYSAVYGECDDGLIDIGFHVAGEFTEAENKKRDARCIPSFTLYDNDNLVFVDIFEPGDVTSETIERVSNYNRLDMESVEKYLKRCEFTEDHLTNEEIENYDHLFVLTKEQYSNHQAGDATQRSNLKQLEIEGCIATISPGGELKIEKGGLHCPPIDDALQQGVSVPEKTGKYVYITRNFYRESLAVGICEGIVMNENLTESDVKLNYSDVQSHFNRSIPFEMLEEVFEYLRSINACRVKRGDDAYTFNKYNLETVLSVRKYLASRPIDEELSDDDSRDPGQNRSLEEFSK</sequence>
<protein>
    <submittedName>
        <fullName evidence="2">Uncharacterized protein</fullName>
    </submittedName>
</protein>
<reference evidence="2 3" key="1">
    <citation type="journal article" date="2019" name="Int. J. Syst. Evol. Microbiol.">
        <title>The Global Catalogue of Microorganisms (GCM) 10K type strain sequencing project: providing services to taxonomists for standard genome sequencing and annotation.</title>
        <authorList>
            <consortium name="The Broad Institute Genomics Platform"/>
            <consortium name="The Broad Institute Genome Sequencing Center for Infectious Disease"/>
            <person name="Wu L."/>
            <person name="Ma J."/>
        </authorList>
    </citation>
    <scope>NUCLEOTIDE SEQUENCE [LARGE SCALE GENOMIC DNA]</scope>
    <source>
        <strain evidence="2 3">DSM 29988</strain>
    </source>
</reference>
<proteinExistence type="predicted"/>
<comment type="caution">
    <text evidence="2">The sequence shown here is derived from an EMBL/GenBank/DDBJ whole genome shotgun (WGS) entry which is preliminary data.</text>
</comment>
<feature type="region of interest" description="Disordered" evidence="1">
    <location>
        <begin position="285"/>
        <end position="306"/>
    </location>
</feature>
<organism evidence="2 3">
    <name type="scientific">Haloferax namakaokahaiae</name>
    <dbReference type="NCBI Taxonomy" id="1748331"/>
    <lineage>
        <taxon>Archaea</taxon>
        <taxon>Methanobacteriati</taxon>
        <taxon>Methanobacteriota</taxon>
        <taxon>Stenosarchaea group</taxon>
        <taxon>Halobacteria</taxon>
        <taxon>Halobacteriales</taxon>
        <taxon>Haloferacaceae</taxon>
        <taxon>Haloferax</taxon>
    </lineage>
</organism>
<feature type="compositionally biased region" description="Basic and acidic residues" evidence="1">
    <location>
        <begin position="293"/>
        <end position="306"/>
    </location>
</feature>
<evidence type="ECO:0000313" key="3">
    <source>
        <dbReference type="Proteomes" id="UP001596481"/>
    </source>
</evidence>
<name>A0ABD5ZIA5_9EURY</name>
<dbReference type="EMBL" id="JBHTAA010000005">
    <property type="protein sequence ID" value="MFC7204829.1"/>
    <property type="molecule type" value="Genomic_DNA"/>
</dbReference>
<evidence type="ECO:0000313" key="2">
    <source>
        <dbReference type="EMBL" id="MFC7204829.1"/>
    </source>
</evidence>
<dbReference type="AlphaFoldDB" id="A0ABD5ZIA5"/>